<evidence type="ECO:0000259" key="1">
    <source>
        <dbReference type="SMART" id="SM00829"/>
    </source>
</evidence>
<dbReference type="InterPro" id="IPR013149">
    <property type="entry name" value="ADH-like_C"/>
</dbReference>
<evidence type="ECO:0000313" key="3">
    <source>
        <dbReference type="Proteomes" id="UP000217103"/>
    </source>
</evidence>
<dbReference type="Gene3D" id="3.40.50.720">
    <property type="entry name" value="NAD(P)-binding Rossmann-like Domain"/>
    <property type="match status" value="1"/>
</dbReference>
<dbReference type="AlphaFoldDB" id="A0A1H1H3S3"/>
<proteinExistence type="predicted"/>
<sequence length="344" mass="35257">MVDAGAATAPPPLGWTRKENTTMRAIRVDRFGDPRVLVPVELPDPVAGSGQAVVEVAAVDTLFVETQIRSGAFAEPFGVRPPYVPGGAVTGRVRTVGPGVTGDRQGRTVAAVGISGGYAEQVAVPAEALIPVPDGVDPQRAAALLHDGPTALGLFDAAAVQPGRWVLVMAAAGGAGILLVQLARAAGARVIAAARGQRKLDLALEHGAEAAVDYSEPGWSEHVAKTVGGEGVDVVFDGAGGTLGAEAFEVTASGGRFAAYGAPSGDFAAIDTGRAARRGIKVIGIDRVQYGPDERRAQTRRALQEAAAGRIRPVIGRTYPLERAADAHAAIEAREVVGKTLLLP</sequence>
<dbReference type="InterPro" id="IPR036291">
    <property type="entry name" value="NAD(P)-bd_dom_sf"/>
</dbReference>
<gene>
    <name evidence="2" type="ORF">SAMN04489764_4014</name>
</gene>
<dbReference type="EMBL" id="FNKK01000002">
    <property type="protein sequence ID" value="SDR19736.1"/>
    <property type="molecule type" value="Genomic_DNA"/>
</dbReference>
<dbReference type="Pfam" id="PF00107">
    <property type="entry name" value="ADH_zinc_N"/>
    <property type="match status" value="1"/>
</dbReference>
<dbReference type="Proteomes" id="UP000217103">
    <property type="component" value="Unassembled WGS sequence"/>
</dbReference>
<keyword evidence="3" id="KW-1185">Reference proteome</keyword>
<dbReference type="SMART" id="SM00829">
    <property type="entry name" value="PKS_ER"/>
    <property type="match status" value="1"/>
</dbReference>
<reference evidence="2 3" key="1">
    <citation type="submission" date="2016-10" db="EMBL/GenBank/DDBJ databases">
        <authorList>
            <person name="de Groot N.N."/>
        </authorList>
    </citation>
    <scope>NUCLEOTIDE SEQUENCE [LARGE SCALE GENOMIC DNA]</scope>
    <source>
        <strain evidence="2 3">DSM 43794</strain>
    </source>
</reference>
<dbReference type="Gene3D" id="3.90.180.10">
    <property type="entry name" value="Medium-chain alcohol dehydrogenases, catalytic domain"/>
    <property type="match status" value="1"/>
</dbReference>
<dbReference type="InterPro" id="IPR051397">
    <property type="entry name" value="Zn-ADH-like_protein"/>
</dbReference>
<name>A0A1H1H3S3_9ACTN</name>
<accession>A0A1H1H3S3</accession>
<dbReference type="InterPro" id="IPR011032">
    <property type="entry name" value="GroES-like_sf"/>
</dbReference>
<evidence type="ECO:0000313" key="2">
    <source>
        <dbReference type="EMBL" id="SDR19736.1"/>
    </source>
</evidence>
<dbReference type="PANTHER" id="PTHR43677:SF4">
    <property type="entry name" value="QUINONE OXIDOREDUCTASE-LIKE PROTEIN 2"/>
    <property type="match status" value="1"/>
</dbReference>
<dbReference type="InterPro" id="IPR013154">
    <property type="entry name" value="ADH-like_N"/>
</dbReference>
<dbReference type="STRING" id="35622.SAMN04489764_4014"/>
<dbReference type="InterPro" id="IPR020843">
    <property type="entry name" value="ER"/>
</dbReference>
<feature type="domain" description="Enoyl reductase (ER)" evidence="1">
    <location>
        <begin position="32"/>
        <end position="342"/>
    </location>
</feature>
<dbReference type="SUPFAM" id="SSF50129">
    <property type="entry name" value="GroES-like"/>
    <property type="match status" value="1"/>
</dbReference>
<organism evidence="2 3">
    <name type="scientific">Thermostaphylospora chromogena</name>
    <dbReference type="NCBI Taxonomy" id="35622"/>
    <lineage>
        <taxon>Bacteria</taxon>
        <taxon>Bacillati</taxon>
        <taxon>Actinomycetota</taxon>
        <taxon>Actinomycetes</taxon>
        <taxon>Streptosporangiales</taxon>
        <taxon>Thermomonosporaceae</taxon>
        <taxon>Thermostaphylospora</taxon>
    </lineage>
</organism>
<dbReference type="SUPFAM" id="SSF51735">
    <property type="entry name" value="NAD(P)-binding Rossmann-fold domains"/>
    <property type="match status" value="1"/>
</dbReference>
<dbReference type="Pfam" id="PF08240">
    <property type="entry name" value="ADH_N"/>
    <property type="match status" value="1"/>
</dbReference>
<dbReference type="PANTHER" id="PTHR43677">
    <property type="entry name" value="SHORT-CHAIN DEHYDROGENASE/REDUCTASE"/>
    <property type="match status" value="1"/>
</dbReference>
<protein>
    <submittedName>
        <fullName evidence="2">NADPH2:quinone reductase</fullName>
    </submittedName>
</protein>
<dbReference type="GO" id="GO:0016491">
    <property type="term" value="F:oxidoreductase activity"/>
    <property type="evidence" value="ECO:0007669"/>
    <property type="project" value="InterPro"/>
</dbReference>